<accession>A0A0L0G3S3</accession>
<feature type="binding site" evidence="8">
    <location>
        <position position="226"/>
    </location>
    <ligand>
        <name>Fe cation</name>
        <dbReference type="ChEBI" id="CHEBI:24875"/>
        <label>2</label>
    </ligand>
</feature>
<keyword evidence="6 8" id="KW-0503">Monooxygenase</keyword>
<dbReference type="GO" id="GO:0006744">
    <property type="term" value="P:ubiquinone biosynthetic process"/>
    <property type="evidence" value="ECO:0007669"/>
    <property type="project" value="UniProtKB-UniRule"/>
</dbReference>
<dbReference type="CDD" id="cd01042">
    <property type="entry name" value="DMQH"/>
    <property type="match status" value="1"/>
</dbReference>
<keyword evidence="10" id="KW-1185">Reference proteome</keyword>
<dbReference type="EC" id="1.14.99.60" evidence="8"/>
<protein>
    <recommendedName>
        <fullName evidence="8">5-demethoxyubiquinone hydroxylase, mitochondrial</fullName>
        <shortName evidence="8">DMQ hydroxylase</shortName>
        <ecNumber evidence="8">1.14.99.60</ecNumber>
    </recommendedName>
    <alternativeName>
        <fullName evidence="8">Ubiquinone biosynthesis monooxygenase COQ7</fullName>
    </alternativeName>
</protein>
<dbReference type="Proteomes" id="UP000054560">
    <property type="component" value="Unassembled WGS sequence"/>
</dbReference>
<comment type="pathway">
    <text evidence="1 8">Cofactor biosynthesis; ubiquinone biosynthesis.</text>
</comment>
<dbReference type="GeneID" id="25904771"/>
<keyword evidence="8" id="KW-0496">Mitochondrion</keyword>
<organism evidence="9 10">
    <name type="scientific">Sphaeroforma arctica JP610</name>
    <dbReference type="NCBI Taxonomy" id="667725"/>
    <lineage>
        <taxon>Eukaryota</taxon>
        <taxon>Ichthyosporea</taxon>
        <taxon>Ichthyophonida</taxon>
        <taxon>Sphaeroforma</taxon>
    </lineage>
</organism>
<dbReference type="AlphaFoldDB" id="A0A0L0G3S3"/>
<evidence type="ECO:0000256" key="4">
    <source>
        <dbReference type="ARBA" id="ARBA00023002"/>
    </source>
</evidence>
<dbReference type="RefSeq" id="XP_014157388.1">
    <property type="nucleotide sequence ID" value="XM_014301913.1"/>
</dbReference>
<evidence type="ECO:0000256" key="5">
    <source>
        <dbReference type="ARBA" id="ARBA00023004"/>
    </source>
</evidence>
<comment type="function">
    <text evidence="8">Catalyzes the hydroxylation of 2-polyprenyl-3-methyl-6-methoxy-1,4-benzoquinol (DMQH2) during ubiquinone biosynthesis. Has also a structural role in the COQ enzyme complex, stabilizing other COQ polypeptides.</text>
</comment>
<sequence>MQCGLRFGNCINHVHRSPLILRAQASSKYIKGSFRSTSSAYMGAISNHRSIGTVAPASGDCREDDDVAKNNRAKRFRHLYKGLSETERTFIDTLVRVDHAGELGADRIYAGQYAVLKTTPVGPTVKEMWEQEKHHLATFERLMNEYRVRPSALYPVWNVAGWVLGAGSAALGKEAAMACTVAVETVIGEHYDSQLRELLSMDEAKEGDRERRAELCGIISQFRDEELHHLETGLENDAEMTPFYNAYKTVIETGCRAAIKVAERV</sequence>
<keyword evidence="8" id="KW-0999">Mitochondrion inner membrane</keyword>
<evidence type="ECO:0000256" key="1">
    <source>
        <dbReference type="ARBA" id="ARBA00004749"/>
    </source>
</evidence>
<feature type="binding site" evidence="8">
    <location>
        <position position="184"/>
    </location>
    <ligand>
        <name>Fe cation</name>
        <dbReference type="ChEBI" id="CHEBI:24875"/>
        <label>2</label>
    </ligand>
</feature>
<dbReference type="eggNOG" id="KOG4061">
    <property type="taxonomic scope" value="Eukaryota"/>
</dbReference>
<dbReference type="GO" id="GO:0008682">
    <property type="term" value="F:3-demethoxyubiquinol 3-hydroxylase activity"/>
    <property type="evidence" value="ECO:0007669"/>
    <property type="project" value="UniProtKB-EC"/>
</dbReference>
<evidence type="ECO:0000256" key="7">
    <source>
        <dbReference type="ARBA" id="ARBA00023136"/>
    </source>
</evidence>
<evidence type="ECO:0000256" key="6">
    <source>
        <dbReference type="ARBA" id="ARBA00023033"/>
    </source>
</evidence>
<comment type="subcellular location">
    <subcellularLocation>
        <location evidence="8">Mitochondrion inner membrane</location>
        <topology evidence="8">Peripheral membrane protein</topology>
        <orientation evidence="8">Matrix side</orientation>
    </subcellularLocation>
</comment>
<dbReference type="STRING" id="667725.A0A0L0G3S3"/>
<dbReference type="GO" id="GO:0016709">
    <property type="term" value="F:oxidoreductase activity, acting on paired donors, with incorporation or reduction of molecular oxygen, NAD(P)H as one donor, and incorporation of one atom of oxygen"/>
    <property type="evidence" value="ECO:0007669"/>
    <property type="project" value="UniProtKB-UniRule"/>
</dbReference>
<proteinExistence type="inferred from homology"/>
<feature type="binding site" evidence="8">
    <location>
        <position position="102"/>
    </location>
    <ligand>
        <name>Fe cation</name>
        <dbReference type="ChEBI" id="CHEBI:24875"/>
        <label>1</label>
    </ligand>
</feature>
<dbReference type="InterPro" id="IPR011566">
    <property type="entry name" value="Ubq_synth_Coq7"/>
</dbReference>
<dbReference type="PANTHER" id="PTHR11237:SF4">
    <property type="entry name" value="5-DEMETHOXYUBIQUINONE HYDROXYLASE, MITOCHONDRIAL"/>
    <property type="match status" value="1"/>
</dbReference>
<dbReference type="PANTHER" id="PTHR11237">
    <property type="entry name" value="COENZYME Q10 BIOSYNTHESIS PROTEIN 7"/>
    <property type="match status" value="1"/>
</dbReference>
<feature type="binding site" evidence="8">
    <location>
        <position position="229"/>
    </location>
    <ligand>
        <name>Fe cation</name>
        <dbReference type="ChEBI" id="CHEBI:24875"/>
        <label>2</label>
    </ligand>
</feature>
<name>A0A0L0G3S3_9EUKA</name>
<evidence type="ECO:0000256" key="8">
    <source>
        <dbReference type="HAMAP-Rule" id="MF_03194"/>
    </source>
</evidence>
<gene>
    <name evidence="9" type="ORF">SARC_04267</name>
</gene>
<dbReference type="GO" id="GO:0031314">
    <property type="term" value="C:extrinsic component of mitochondrial inner membrane"/>
    <property type="evidence" value="ECO:0007669"/>
    <property type="project" value="UniProtKB-UniRule"/>
</dbReference>
<keyword evidence="4 8" id="KW-0560">Oxidoreductase</keyword>
<keyword evidence="2 8" id="KW-0831">Ubiquinone biosynthesis</keyword>
<comment type="subunit">
    <text evidence="8">Component of a multi-subunit COQ enzyme complex.</text>
</comment>
<reference evidence="9 10" key="1">
    <citation type="submission" date="2011-02" db="EMBL/GenBank/DDBJ databases">
        <title>The Genome Sequence of Sphaeroforma arctica JP610.</title>
        <authorList>
            <consortium name="The Broad Institute Genome Sequencing Platform"/>
            <person name="Russ C."/>
            <person name="Cuomo C."/>
            <person name="Young S.K."/>
            <person name="Zeng Q."/>
            <person name="Gargeya S."/>
            <person name="Alvarado L."/>
            <person name="Berlin A."/>
            <person name="Chapman S.B."/>
            <person name="Chen Z."/>
            <person name="Freedman E."/>
            <person name="Gellesch M."/>
            <person name="Goldberg J."/>
            <person name="Griggs A."/>
            <person name="Gujja S."/>
            <person name="Heilman E."/>
            <person name="Heiman D."/>
            <person name="Howarth C."/>
            <person name="Mehta T."/>
            <person name="Neiman D."/>
            <person name="Pearson M."/>
            <person name="Roberts A."/>
            <person name="Saif S."/>
            <person name="Shea T."/>
            <person name="Shenoy N."/>
            <person name="Sisk P."/>
            <person name="Stolte C."/>
            <person name="Sykes S."/>
            <person name="White J."/>
            <person name="Yandava C."/>
            <person name="Burger G."/>
            <person name="Gray M.W."/>
            <person name="Holland P.W.H."/>
            <person name="King N."/>
            <person name="Lang F.B.F."/>
            <person name="Roger A.J."/>
            <person name="Ruiz-Trillo I."/>
            <person name="Haas B."/>
            <person name="Nusbaum C."/>
            <person name="Birren B."/>
        </authorList>
    </citation>
    <scope>NUCLEOTIDE SEQUENCE [LARGE SCALE GENOMIC DNA]</scope>
    <source>
        <strain evidence="9 10">JP610</strain>
    </source>
</reference>
<dbReference type="Pfam" id="PF03232">
    <property type="entry name" value="COQ7"/>
    <property type="match status" value="1"/>
</dbReference>
<feature type="binding site" evidence="8">
    <location>
        <position position="132"/>
    </location>
    <ligand>
        <name>Fe cation</name>
        <dbReference type="ChEBI" id="CHEBI:24875"/>
        <label>2</label>
    </ligand>
</feature>
<feature type="binding site" evidence="8">
    <location>
        <position position="226"/>
    </location>
    <ligand>
        <name>Fe cation</name>
        <dbReference type="ChEBI" id="CHEBI:24875"/>
        <label>1</label>
    </ligand>
</feature>
<feature type="binding site" evidence="8">
    <location>
        <position position="135"/>
    </location>
    <ligand>
        <name>Fe cation</name>
        <dbReference type="ChEBI" id="CHEBI:24875"/>
        <label>1</label>
    </ligand>
</feature>
<keyword evidence="3 8" id="KW-0479">Metal-binding</keyword>
<comment type="cofactor">
    <cofactor evidence="8">
        <name>Fe cation</name>
        <dbReference type="ChEBI" id="CHEBI:24875"/>
    </cofactor>
    <text evidence="8">Binds 2 iron ions per subunit.</text>
</comment>
<dbReference type="SUPFAM" id="SSF47240">
    <property type="entry name" value="Ferritin-like"/>
    <property type="match status" value="1"/>
</dbReference>
<feature type="binding site" evidence="8">
    <location>
        <position position="132"/>
    </location>
    <ligand>
        <name>Fe cation</name>
        <dbReference type="ChEBI" id="CHEBI:24875"/>
        <label>1</label>
    </ligand>
</feature>
<evidence type="ECO:0000256" key="3">
    <source>
        <dbReference type="ARBA" id="ARBA00022723"/>
    </source>
</evidence>
<keyword evidence="7 8" id="KW-0472">Membrane</keyword>
<evidence type="ECO:0000313" key="9">
    <source>
        <dbReference type="EMBL" id="KNC83486.1"/>
    </source>
</evidence>
<dbReference type="EMBL" id="KQ241830">
    <property type="protein sequence ID" value="KNC83486.1"/>
    <property type="molecule type" value="Genomic_DNA"/>
</dbReference>
<keyword evidence="5 8" id="KW-0408">Iron</keyword>
<evidence type="ECO:0000256" key="2">
    <source>
        <dbReference type="ARBA" id="ARBA00022688"/>
    </source>
</evidence>
<dbReference type="UniPathway" id="UPA00232"/>
<dbReference type="GO" id="GO:0046872">
    <property type="term" value="F:metal ion binding"/>
    <property type="evidence" value="ECO:0007669"/>
    <property type="project" value="UniProtKB-KW"/>
</dbReference>
<dbReference type="HAMAP" id="MF_01658">
    <property type="entry name" value="COQ7"/>
    <property type="match status" value="1"/>
</dbReference>
<dbReference type="OrthoDB" id="275371at2759"/>
<evidence type="ECO:0000313" key="10">
    <source>
        <dbReference type="Proteomes" id="UP000054560"/>
    </source>
</evidence>
<dbReference type="InterPro" id="IPR009078">
    <property type="entry name" value="Ferritin-like_SF"/>
</dbReference>
<comment type="catalytic activity">
    <reaction evidence="8">
        <text>a 5-methoxy-2-methyl-3-(all-trans-polyprenyl)benzene-1,4-diol + AH2 + O2 = a 3-demethylubiquinol + A + H2O</text>
        <dbReference type="Rhea" id="RHEA:50908"/>
        <dbReference type="Rhea" id="RHEA-COMP:10859"/>
        <dbReference type="Rhea" id="RHEA-COMP:10914"/>
        <dbReference type="ChEBI" id="CHEBI:13193"/>
        <dbReference type="ChEBI" id="CHEBI:15377"/>
        <dbReference type="ChEBI" id="CHEBI:15379"/>
        <dbReference type="ChEBI" id="CHEBI:17499"/>
        <dbReference type="ChEBI" id="CHEBI:84167"/>
        <dbReference type="ChEBI" id="CHEBI:84422"/>
        <dbReference type="EC" id="1.14.99.60"/>
    </reaction>
</comment>
<comment type="similarity">
    <text evidence="8">Belongs to the COQ7 family.</text>
</comment>